<dbReference type="AlphaFoldDB" id="A0AA46TIX5"/>
<dbReference type="SMART" id="SM00903">
    <property type="entry name" value="Flavin_Reduct"/>
    <property type="match status" value="1"/>
</dbReference>
<dbReference type="RefSeq" id="WP_271635064.1">
    <property type="nucleotide sequence ID" value="NZ_CP094970.1"/>
</dbReference>
<reference evidence="3" key="1">
    <citation type="submission" date="2022-01" db="EMBL/GenBank/DDBJ databases">
        <title>Nocardioidaceae gen. sp. A5X3R13.</title>
        <authorList>
            <person name="Lopez Marin M.A."/>
            <person name="Uhlik O."/>
        </authorList>
    </citation>
    <scope>NUCLEOTIDE SEQUENCE</scope>
    <source>
        <strain evidence="3">A5X3R13</strain>
    </source>
</reference>
<dbReference type="GO" id="GO:0042602">
    <property type="term" value="F:riboflavin reductase (NADPH) activity"/>
    <property type="evidence" value="ECO:0007669"/>
    <property type="project" value="TreeGrafter"/>
</dbReference>
<dbReference type="InterPro" id="IPR050268">
    <property type="entry name" value="NADH-dep_flavin_reductase"/>
</dbReference>
<dbReference type="GO" id="GO:0010181">
    <property type="term" value="F:FMN binding"/>
    <property type="evidence" value="ECO:0007669"/>
    <property type="project" value="InterPro"/>
</dbReference>
<evidence type="ECO:0000259" key="2">
    <source>
        <dbReference type="SMART" id="SM00903"/>
    </source>
</evidence>
<dbReference type="EMBL" id="CP094970">
    <property type="protein sequence ID" value="UYM06204.1"/>
    <property type="molecule type" value="Genomic_DNA"/>
</dbReference>
<proteinExistence type="predicted"/>
<dbReference type="PANTHER" id="PTHR30466">
    <property type="entry name" value="FLAVIN REDUCTASE"/>
    <property type="match status" value="1"/>
</dbReference>
<dbReference type="InterPro" id="IPR012349">
    <property type="entry name" value="Split_barrel_FMN-bd"/>
</dbReference>
<sequence>MSQPVDQSAFRGALGRFASGVTVVTTRVDGEDHALTASAFTSVALDPPLVLVCIDHKNRFHAAVSASRTWAVSILSEENQAAATWFATRGRPLEGQLHRVEHRPAKVVDAVLIDGALAWLECETWQTYDGVDHTIVVGRVVHAEVGDGDDPLLYYRSHYASLVRSDESEKAGGGIAD</sequence>
<feature type="domain" description="Flavin reductase like" evidence="2">
    <location>
        <begin position="14"/>
        <end position="161"/>
    </location>
</feature>
<dbReference type="Pfam" id="PF01613">
    <property type="entry name" value="Flavin_Reduct"/>
    <property type="match status" value="1"/>
</dbReference>
<dbReference type="Gene3D" id="2.30.110.10">
    <property type="entry name" value="Electron Transport, Fmn-binding Protein, Chain A"/>
    <property type="match status" value="1"/>
</dbReference>
<protein>
    <submittedName>
        <fullName evidence="3">Flavin reductase family protein</fullName>
    </submittedName>
</protein>
<dbReference type="KEGG" id="sgrg:L0C25_03765"/>
<organism evidence="3 4">
    <name type="scientific">Solicola gregarius</name>
    <dbReference type="NCBI Taxonomy" id="2908642"/>
    <lineage>
        <taxon>Bacteria</taxon>
        <taxon>Bacillati</taxon>
        <taxon>Actinomycetota</taxon>
        <taxon>Actinomycetes</taxon>
        <taxon>Propionibacteriales</taxon>
        <taxon>Nocardioidaceae</taxon>
        <taxon>Solicola</taxon>
    </lineage>
</organism>
<keyword evidence="4" id="KW-1185">Reference proteome</keyword>
<gene>
    <name evidence="3" type="ORF">L0C25_03765</name>
</gene>
<dbReference type="PANTHER" id="PTHR30466:SF1">
    <property type="entry name" value="FMN REDUCTASE (NADH) RUTF"/>
    <property type="match status" value="1"/>
</dbReference>
<evidence type="ECO:0000313" key="4">
    <source>
        <dbReference type="Proteomes" id="UP001164390"/>
    </source>
</evidence>
<dbReference type="SUPFAM" id="SSF50475">
    <property type="entry name" value="FMN-binding split barrel"/>
    <property type="match status" value="1"/>
</dbReference>
<dbReference type="InterPro" id="IPR002563">
    <property type="entry name" value="Flavin_Rdtase-like_dom"/>
</dbReference>
<accession>A0AA46TIX5</accession>
<keyword evidence="1" id="KW-0560">Oxidoreductase</keyword>
<name>A0AA46TIX5_9ACTN</name>
<evidence type="ECO:0000313" key="3">
    <source>
        <dbReference type="EMBL" id="UYM06204.1"/>
    </source>
</evidence>
<dbReference type="Proteomes" id="UP001164390">
    <property type="component" value="Chromosome"/>
</dbReference>
<evidence type="ECO:0000256" key="1">
    <source>
        <dbReference type="ARBA" id="ARBA00023002"/>
    </source>
</evidence>